<sequence>MSWNTFLEGVDLETVPFSDDVLSYLDARSIDVGDPQVGSVDLSKVVGTTHRDYCGKTWGQLKPVPGTSEADFISNRDVAFQGLKRAVGNIQSLERNPDYYVSDEEKDHWSFYQVGDEYYISSGNNRTVIGRLFLHLNGRKEIVHGVVVTPAELKKESEVEPEHLSLISRLIAWFRI</sequence>
<comment type="caution">
    <text evidence="1">The sequence shown here is derived from an EMBL/GenBank/DDBJ whole genome shotgun (WGS) entry which is preliminary data.</text>
</comment>
<organism evidence="1 2">
    <name type="scientific">Marinobacter excellens HL-55</name>
    <dbReference type="NCBI Taxonomy" id="1305731"/>
    <lineage>
        <taxon>Bacteria</taxon>
        <taxon>Pseudomonadati</taxon>
        <taxon>Pseudomonadota</taxon>
        <taxon>Gammaproteobacteria</taxon>
        <taxon>Pseudomonadales</taxon>
        <taxon>Marinobacteraceae</taxon>
        <taxon>Marinobacter</taxon>
    </lineage>
</organism>
<dbReference type="EMBL" id="LJZQ01000025">
    <property type="protein sequence ID" value="KPQ27652.1"/>
    <property type="molecule type" value="Genomic_DNA"/>
</dbReference>
<dbReference type="OrthoDB" id="6624642at2"/>
<evidence type="ECO:0000313" key="1">
    <source>
        <dbReference type="EMBL" id="KPQ27652.1"/>
    </source>
</evidence>
<dbReference type="AlphaFoldDB" id="A0A0P8B262"/>
<accession>A0A0P8B262</accession>
<proteinExistence type="predicted"/>
<dbReference type="Proteomes" id="UP000050416">
    <property type="component" value="Unassembled WGS sequence"/>
</dbReference>
<name>A0A0P8B262_9GAMM</name>
<dbReference type="PATRIC" id="fig|1305731.5.peg.1311"/>
<reference evidence="1 2" key="1">
    <citation type="submission" date="2015-09" db="EMBL/GenBank/DDBJ databases">
        <title>Identification and resolution of microdiversity through metagenomic sequencing of parallel consortia.</title>
        <authorList>
            <person name="Nelson W.C."/>
            <person name="Romine M.F."/>
            <person name="Lindemann S.R."/>
        </authorList>
    </citation>
    <scope>NUCLEOTIDE SEQUENCE [LARGE SCALE GENOMIC DNA]</scope>
    <source>
        <strain evidence="1">HL-55</strain>
    </source>
</reference>
<evidence type="ECO:0000313" key="2">
    <source>
        <dbReference type="Proteomes" id="UP000050416"/>
    </source>
</evidence>
<protein>
    <submittedName>
        <fullName evidence="1">Uncharacterized protein</fullName>
    </submittedName>
</protein>
<gene>
    <name evidence="1" type="ORF">HLUCCX14_14175</name>
</gene>